<dbReference type="EMBL" id="JAIRAU010000059">
    <property type="protein sequence ID" value="MBZ5715774.1"/>
    <property type="molecule type" value="Genomic_DNA"/>
</dbReference>
<feature type="transmembrane region" description="Helical" evidence="1">
    <location>
        <begin position="192"/>
        <end position="213"/>
    </location>
</feature>
<keyword evidence="1" id="KW-0812">Transmembrane</keyword>
<sequence length="289" mass="29834">MSVLLGGTVSVAGLPAYAQVAAEPSGEDVVSLKNGGMIRGKVLEVIPDESVTVESAATGERKTFPWAEVAGVERAGAPAAAEDPIAAEPPPAAGTRLHIETTRPADVQLFEITGETIATGYVSGGGTATIRGIHYRPVCTSPCDKVVDGSQGQSFFFGGPGVTTSKRFALLGQPGDLTAKVKPGRRGLRTGGVITMSVGFALAVAGGVLFAFAKPRDRYEVNDMNEFVKVEGGDPNYVPAVAVLVSGLALVAGGIAMYVVGRTRFDFQQRGLGKKGRLRLNAGGLTAQF</sequence>
<gene>
    <name evidence="2" type="ORF">K7C98_41645</name>
</gene>
<protein>
    <recommendedName>
        <fullName evidence="4">PEGA domain-containing protein</fullName>
    </recommendedName>
</protein>
<dbReference type="RefSeq" id="WP_224197515.1">
    <property type="nucleotide sequence ID" value="NZ_JAIRAU010000059.1"/>
</dbReference>
<organism evidence="2 3">
    <name type="scientific">Nannocystis pusilla</name>
    <dbReference type="NCBI Taxonomy" id="889268"/>
    <lineage>
        <taxon>Bacteria</taxon>
        <taxon>Pseudomonadati</taxon>
        <taxon>Myxococcota</taxon>
        <taxon>Polyangia</taxon>
        <taxon>Nannocystales</taxon>
        <taxon>Nannocystaceae</taxon>
        <taxon>Nannocystis</taxon>
    </lineage>
</organism>
<evidence type="ECO:0000313" key="3">
    <source>
        <dbReference type="Proteomes" id="UP001139031"/>
    </source>
</evidence>
<evidence type="ECO:0008006" key="4">
    <source>
        <dbReference type="Google" id="ProtNLM"/>
    </source>
</evidence>
<evidence type="ECO:0000313" key="2">
    <source>
        <dbReference type="EMBL" id="MBZ5715774.1"/>
    </source>
</evidence>
<keyword evidence="1" id="KW-1133">Transmembrane helix</keyword>
<accession>A0ABS7U5N5</accession>
<dbReference type="Proteomes" id="UP001139031">
    <property type="component" value="Unassembled WGS sequence"/>
</dbReference>
<feature type="transmembrane region" description="Helical" evidence="1">
    <location>
        <begin position="237"/>
        <end position="260"/>
    </location>
</feature>
<comment type="caution">
    <text evidence="2">The sequence shown here is derived from an EMBL/GenBank/DDBJ whole genome shotgun (WGS) entry which is preliminary data.</text>
</comment>
<keyword evidence="1" id="KW-0472">Membrane</keyword>
<reference evidence="2" key="1">
    <citation type="submission" date="2021-08" db="EMBL/GenBank/DDBJ databases">
        <authorList>
            <person name="Stevens D.C."/>
        </authorList>
    </citation>
    <scope>NUCLEOTIDE SEQUENCE</scope>
    <source>
        <strain evidence="2">DSM 53165</strain>
    </source>
</reference>
<proteinExistence type="predicted"/>
<keyword evidence="3" id="KW-1185">Reference proteome</keyword>
<name>A0ABS7U5N5_9BACT</name>
<evidence type="ECO:0000256" key="1">
    <source>
        <dbReference type="SAM" id="Phobius"/>
    </source>
</evidence>